<protein>
    <submittedName>
        <fullName evidence="1">Uncharacterized protein</fullName>
    </submittedName>
</protein>
<sequence>MDDSLESRAKAWGMTPQALANLLACGKGAKGCTNDPDNHHLRFEGDKIFLRVRISRNHIEERLPNDLIKAREARDKRLVQLGFNHQLFIRNRDAYNARRKK</sequence>
<reference evidence="1" key="1">
    <citation type="submission" date="2020-04" db="EMBL/GenBank/DDBJ databases">
        <authorList>
            <person name="Chiriac C."/>
            <person name="Salcher M."/>
            <person name="Ghai R."/>
            <person name="Kavagutti S V."/>
        </authorList>
    </citation>
    <scope>NUCLEOTIDE SEQUENCE</scope>
</reference>
<dbReference type="EMBL" id="LR796720">
    <property type="protein sequence ID" value="CAB4162090.1"/>
    <property type="molecule type" value="Genomic_DNA"/>
</dbReference>
<evidence type="ECO:0000313" key="1">
    <source>
        <dbReference type="EMBL" id="CAB4162090.1"/>
    </source>
</evidence>
<proteinExistence type="predicted"/>
<organism evidence="1">
    <name type="scientific">uncultured Caudovirales phage</name>
    <dbReference type="NCBI Taxonomy" id="2100421"/>
    <lineage>
        <taxon>Viruses</taxon>
        <taxon>Duplodnaviria</taxon>
        <taxon>Heunggongvirae</taxon>
        <taxon>Uroviricota</taxon>
        <taxon>Caudoviricetes</taxon>
        <taxon>Peduoviridae</taxon>
        <taxon>Maltschvirus</taxon>
        <taxon>Maltschvirus maltsch</taxon>
    </lineage>
</organism>
<gene>
    <name evidence="1" type="ORF">UFOVP779_12</name>
</gene>
<name>A0A6J5NQP3_9CAUD</name>
<accession>A0A6J5NQP3</accession>